<feature type="domain" description="Cadherin" evidence="4">
    <location>
        <begin position="467"/>
        <end position="575"/>
    </location>
</feature>
<evidence type="ECO:0000256" key="2">
    <source>
        <dbReference type="ARBA" id="ARBA00022989"/>
    </source>
</evidence>
<proteinExistence type="predicted"/>
<dbReference type="SMART" id="SM00112">
    <property type="entry name" value="CA"/>
    <property type="match status" value="5"/>
</dbReference>
<accession>A0A1I8FXU3</accession>
<name>A0A1I8FXU3_9PLAT</name>
<keyword evidence="3" id="KW-0106">Calcium</keyword>
<feature type="domain" description="Cadherin" evidence="4">
    <location>
        <begin position="90"/>
        <end position="200"/>
    </location>
</feature>
<evidence type="ECO:0000256" key="3">
    <source>
        <dbReference type="PROSITE-ProRule" id="PRU00043"/>
    </source>
</evidence>
<dbReference type="PRINTS" id="PR00205">
    <property type="entry name" value="CADHERIN"/>
</dbReference>
<dbReference type="CDD" id="cd11304">
    <property type="entry name" value="Cadherin_repeat"/>
    <property type="match status" value="5"/>
</dbReference>
<keyword evidence="2" id="KW-0472">Membrane</keyword>
<dbReference type="InterPro" id="IPR015919">
    <property type="entry name" value="Cadherin-like_sf"/>
</dbReference>
<keyword evidence="1" id="KW-0812">Transmembrane</keyword>
<reference evidence="6" key="1">
    <citation type="submission" date="2016-11" db="UniProtKB">
        <authorList>
            <consortium name="WormBaseParasite"/>
        </authorList>
    </citation>
    <scope>IDENTIFICATION</scope>
</reference>
<keyword evidence="2" id="KW-1133">Transmembrane helix</keyword>
<evidence type="ECO:0000256" key="1">
    <source>
        <dbReference type="ARBA" id="ARBA00022692"/>
    </source>
</evidence>
<dbReference type="AlphaFoldDB" id="A0A1I8FXU3"/>
<evidence type="ECO:0000313" key="6">
    <source>
        <dbReference type="WBParaSite" id="maker-uti_cns_0000232-snap-gene-1.5-mRNA-1"/>
    </source>
</evidence>
<feature type="domain" description="Cadherin" evidence="4">
    <location>
        <begin position="207"/>
        <end position="325"/>
    </location>
</feature>
<dbReference type="GO" id="GO:0016020">
    <property type="term" value="C:membrane"/>
    <property type="evidence" value="ECO:0007669"/>
    <property type="project" value="InterPro"/>
</dbReference>
<evidence type="ECO:0000259" key="4">
    <source>
        <dbReference type="PROSITE" id="PS50268"/>
    </source>
</evidence>
<dbReference type="Proteomes" id="UP000095280">
    <property type="component" value="Unplaced"/>
</dbReference>
<dbReference type="GO" id="GO:0005509">
    <property type="term" value="F:calcium ion binding"/>
    <property type="evidence" value="ECO:0007669"/>
    <property type="project" value="UniProtKB-UniRule"/>
</dbReference>
<sequence length="597" mass="63942">YNGLLRAVVEEPDSQSGSSFAATVVELGSRRRRYFALTTSALLDRERRAEHRLLLSVCDRGRPPLCSGPPLRALVRLADVNDNPPVFAEAHAAALVTLAEDAPPGAEVYALKAADPDAGANGTVSYRFADPVDAAVAAAFELNSTTGRLQVGAGGLRAAAGGVAALELTLLAEDGGQPPLDARLNLRVELADVNDQRPLFRTTNRDQPGQLTLSIPELLPAGSVLTTLIATDGDSGDNGRVSYRLRGLPFALETFAISRRTGCLRLRRRLTAAAAPYRLFAVAFDHGRPAPRESVLYLLVLVTAGRPAPLSAEASLLLQFARPAYDFEVAEGLPAGQSVGQVVAAADDVTDPDAVADYKILGGSRLFAIDSGGFSFWLFASTRRGWRADRLAAKKPGDAIRCESRSRPAAAKTQQLEPLRCQLFYCNRMRGEIRTLAPLDRERHPRGLWLTVAASAAAPAATCEIHVTILDVNDCRPVASDRAHYRLLLAEGALPGIELLTAIPAEDCDSDPANGRRSGLCKAGRLTTTNVTIDREASDRFELVVSLTDQGSPALTSPVLIEIQVLDINDSPPSFLERQFSFAAFDGAPDDWENLPD</sequence>
<dbReference type="GO" id="GO:0007156">
    <property type="term" value="P:homophilic cell adhesion via plasma membrane adhesion molecules"/>
    <property type="evidence" value="ECO:0007669"/>
    <property type="project" value="InterPro"/>
</dbReference>
<dbReference type="Gene3D" id="2.60.40.60">
    <property type="entry name" value="Cadherins"/>
    <property type="match status" value="6"/>
</dbReference>
<dbReference type="PANTHER" id="PTHR24026">
    <property type="entry name" value="FAT ATYPICAL CADHERIN-RELATED"/>
    <property type="match status" value="1"/>
</dbReference>
<dbReference type="PANTHER" id="PTHR24026:SF126">
    <property type="entry name" value="PROTOCADHERIN FAT 4"/>
    <property type="match status" value="1"/>
</dbReference>
<dbReference type="InterPro" id="IPR002126">
    <property type="entry name" value="Cadherin-like_dom"/>
</dbReference>
<protein>
    <submittedName>
        <fullName evidence="6">Cadherin domain-containing protein</fullName>
    </submittedName>
</protein>
<keyword evidence="5" id="KW-1185">Reference proteome</keyword>
<dbReference type="PROSITE" id="PS50268">
    <property type="entry name" value="CADHERIN_2"/>
    <property type="match status" value="4"/>
</dbReference>
<dbReference type="WBParaSite" id="maker-uti_cns_0000232-snap-gene-1.5-mRNA-1">
    <property type="protein sequence ID" value="maker-uti_cns_0000232-snap-gene-1.5-mRNA-1"/>
    <property type="gene ID" value="maker-uti_cns_0000232-snap-gene-1.5"/>
</dbReference>
<dbReference type="Pfam" id="PF00028">
    <property type="entry name" value="Cadherin"/>
    <property type="match status" value="2"/>
</dbReference>
<dbReference type="SUPFAM" id="SSF49313">
    <property type="entry name" value="Cadherin-like"/>
    <property type="match status" value="5"/>
</dbReference>
<organism evidence="5 6">
    <name type="scientific">Macrostomum lignano</name>
    <dbReference type="NCBI Taxonomy" id="282301"/>
    <lineage>
        <taxon>Eukaryota</taxon>
        <taxon>Metazoa</taxon>
        <taxon>Spiralia</taxon>
        <taxon>Lophotrochozoa</taxon>
        <taxon>Platyhelminthes</taxon>
        <taxon>Rhabditophora</taxon>
        <taxon>Macrostomorpha</taxon>
        <taxon>Macrostomida</taxon>
        <taxon>Macrostomidae</taxon>
        <taxon>Macrostomum</taxon>
    </lineage>
</organism>
<feature type="domain" description="Cadherin" evidence="4">
    <location>
        <begin position="37"/>
        <end position="87"/>
    </location>
</feature>
<evidence type="ECO:0000313" key="5">
    <source>
        <dbReference type="Proteomes" id="UP000095280"/>
    </source>
</evidence>